<dbReference type="PANTHER" id="PTHR47843:SF2">
    <property type="entry name" value="BTB DOMAIN-CONTAINING PROTEIN"/>
    <property type="match status" value="1"/>
</dbReference>
<feature type="region of interest" description="Disordered" evidence="1">
    <location>
        <begin position="1"/>
        <end position="21"/>
    </location>
</feature>
<dbReference type="EMBL" id="CP099420">
    <property type="protein sequence ID" value="USW50665.1"/>
    <property type="molecule type" value="Genomic_DNA"/>
</dbReference>
<organism evidence="2 3">
    <name type="scientific">Septoria linicola</name>
    <dbReference type="NCBI Taxonomy" id="215465"/>
    <lineage>
        <taxon>Eukaryota</taxon>
        <taxon>Fungi</taxon>
        <taxon>Dikarya</taxon>
        <taxon>Ascomycota</taxon>
        <taxon>Pezizomycotina</taxon>
        <taxon>Dothideomycetes</taxon>
        <taxon>Dothideomycetidae</taxon>
        <taxon>Mycosphaerellales</taxon>
        <taxon>Mycosphaerellaceae</taxon>
        <taxon>Septoria</taxon>
    </lineage>
</organism>
<sequence length="242" mass="27299">MAENTPLKRTAAAEDDKSSSAKRMKSDYTDVLSVVVGEEGDQKTFMVYKDLINQNSKFFNAATSSSCWVEANDKTVELPEQSPATFRIYLDSLHNPGNELKLFNDAESTCVESWSHKQSQKTTFLLAKAWILGDYLGDVGFKNRTIQALLQIKECGLSRKVLGLVAEKTDPNSPLQRWMVECAYRALTSVRQERRKDLLAGLAEVIARQLLLRAFQETTMQRQDMISADSLDFLEKEDEPST</sequence>
<keyword evidence="3" id="KW-1185">Reference proteome</keyword>
<feature type="compositionally biased region" description="Basic and acidic residues" evidence="1">
    <location>
        <begin position="11"/>
        <end position="21"/>
    </location>
</feature>
<dbReference type="Gene3D" id="3.30.710.10">
    <property type="entry name" value="Potassium Channel Kv1.1, Chain A"/>
    <property type="match status" value="1"/>
</dbReference>
<reference evidence="2" key="1">
    <citation type="submission" date="2022-06" db="EMBL/GenBank/DDBJ databases">
        <title>Complete genome sequences of two strains of the flax pathogen Septoria linicola.</title>
        <authorList>
            <person name="Lapalu N."/>
            <person name="Simon A."/>
            <person name="Demenou B."/>
            <person name="Paumier D."/>
            <person name="Guillot M.-P."/>
            <person name="Gout L."/>
            <person name="Valade R."/>
        </authorList>
    </citation>
    <scope>NUCLEOTIDE SEQUENCE</scope>
    <source>
        <strain evidence="2">SE15195</strain>
    </source>
</reference>
<name>A0A9Q9AQE3_9PEZI</name>
<evidence type="ECO:0000313" key="3">
    <source>
        <dbReference type="Proteomes" id="UP001056384"/>
    </source>
</evidence>
<gene>
    <name evidence="2" type="ORF">Slin15195_G039840</name>
</gene>
<protein>
    <submittedName>
        <fullName evidence="2">SKP1/BTB/POZ domain superfamily protein</fullName>
    </submittedName>
</protein>
<accession>A0A9Q9AQE3</accession>
<dbReference type="PANTHER" id="PTHR47843">
    <property type="entry name" value="BTB DOMAIN-CONTAINING PROTEIN-RELATED"/>
    <property type="match status" value="1"/>
</dbReference>
<evidence type="ECO:0000256" key="1">
    <source>
        <dbReference type="SAM" id="MobiDB-lite"/>
    </source>
</evidence>
<dbReference type="Proteomes" id="UP001056384">
    <property type="component" value="Chromosome 3"/>
</dbReference>
<evidence type="ECO:0000313" key="2">
    <source>
        <dbReference type="EMBL" id="USW50665.1"/>
    </source>
</evidence>
<dbReference type="AlphaFoldDB" id="A0A9Q9AQE3"/>
<dbReference type="InterPro" id="IPR011333">
    <property type="entry name" value="SKP1/BTB/POZ_sf"/>
</dbReference>
<proteinExistence type="predicted"/>